<dbReference type="Proteomes" id="UP000636709">
    <property type="component" value="Unassembled WGS sequence"/>
</dbReference>
<comment type="caution">
    <text evidence="3">The sequence shown here is derived from an EMBL/GenBank/DDBJ whole genome shotgun (WGS) entry which is preliminary data.</text>
</comment>
<dbReference type="OrthoDB" id="690949at2759"/>
<name>A0A835F2S6_9POAL</name>
<gene>
    <name evidence="3" type="ORF">HU200_019215</name>
</gene>
<evidence type="ECO:0000313" key="3">
    <source>
        <dbReference type="EMBL" id="KAF8726745.1"/>
    </source>
</evidence>
<accession>A0A835F2S6</accession>
<dbReference type="InterPro" id="IPR001810">
    <property type="entry name" value="F-box_dom"/>
</dbReference>
<feature type="domain" description="F-box" evidence="2">
    <location>
        <begin position="9"/>
        <end position="49"/>
    </location>
</feature>
<dbReference type="PANTHER" id="PTHR31672:SF2">
    <property type="entry name" value="F-BOX DOMAIN-CONTAINING PROTEIN"/>
    <property type="match status" value="1"/>
</dbReference>
<dbReference type="Pfam" id="PF00646">
    <property type="entry name" value="F-box"/>
    <property type="match status" value="1"/>
</dbReference>
<dbReference type="SMART" id="SM00256">
    <property type="entry name" value="FBOX"/>
    <property type="match status" value="1"/>
</dbReference>
<reference evidence="3" key="1">
    <citation type="submission" date="2020-07" db="EMBL/GenBank/DDBJ databases">
        <title>Genome sequence and genetic diversity analysis of an under-domesticated orphan crop, white fonio (Digitaria exilis).</title>
        <authorList>
            <person name="Bennetzen J.L."/>
            <person name="Chen S."/>
            <person name="Ma X."/>
            <person name="Wang X."/>
            <person name="Yssel A.E.J."/>
            <person name="Chaluvadi S.R."/>
            <person name="Johnson M."/>
            <person name="Gangashetty P."/>
            <person name="Hamidou F."/>
            <person name="Sanogo M.D."/>
            <person name="Zwaenepoel A."/>
            <person name="Wallace J."/>
            <person name="Van De Peer Y."/>
            <person name="Van Deynze A."/>
        </authorList>
    </citation>
    <scope>NUCLEOTIDE SEQUENCE</scope>
    <source>
        <tissue evidence="3">Leaves</tissue>
    </source>
</reference>
<dbReference type="InterPro" id="IPR036047">
    <property type="entry name" value="F-box-like_dom_sf"/>
</dbReference>
<organism evidence="3 4">
    <name type="scientific">Digitaria exilis</name>
    <dbReference type="NCBI Taxonomy" id="1010633"/>
    <lineage>
        <taxon>Eukaryota</taxon>
        <taxon>Viridiplantae</taxon>
        <taxon>Streptophyta</taxon>
        <taxon>Embryophyta</taxon>
        <taxon>Tracheophyta</taxon>
        <taxon>Spermatophyta</taxon>
        <taxon>Magnoliopsida</taxon>
        <taxon>Liliopsida</taxon>
        <taxon>Poales</taxon>
        <taxon>Poaceae</taxon>
        <taxon>PACMAD clade</taxon>
        <taxon>Panicoideae</taxon>
        <taxon>Panicodae</taxon>
        <taxon>Paniceae</taxon>
        <taxon>Anthephorinae</taxon>
        <taxon>Digitaria</taxon>
    </lineage>
</organism>
<dbReference type="Gene3D" id="1.20.1280.50">
    <property type="match status" value="1"/>
</dbReference>
<dbReference type="EMBL" id="JACEFO010001646">
    <property type="protein sequence ID" value="KAF8726745.1"/>
    <property type="molecule type" value="Genomic_DNA"/>
</dbReference>
<sequence>MSCGSIHALCDDSLADILIHLDAASVVRCRAVCRSWHRFATATSFLVAHAARRQREMILGTEHGLSRSAIVPPSLDLDMVAGDGHRYLFDPRPRAADGDGCIELCASLDGLLVLEQRRHCPYYGTCNASTYIICNPVTRQWTNLPALCPATVATGSRFFASVYGSYFHASSDEYRLLFGCVISPSEEEPYFCIVSVGRTLPRRLMSCGPLLDEDDRKCAMLCHGTLHWFNTGKGEIMAFDTVSETFRLISLPPVLGRTRVWRDLLELDGELSVAIMPNYVTLDIWALQDYDDEAAENGRWTLRHRLNVQLPPPPLLDNLGLPMMSLSVGSSAILIGFPISEARLYSLKENDHGVHREINFRGCPTFMVFSESLVHHAFFDLPRCPEISVRDVVSPRFTTASPWYVRTVYLLFFQFGSVHVHHVAKFPLRLSAHPTNVILPVRGRPSRPSAPVNGPNLADPSVPGEIHDCHSPWDPVESTPPPPSIGEYYAKIAPPTSPPPAPLNVEVGLGFVAGSRPHTDVTAVRPHVASQRPSRCRLSSRRREAVKEEEDQLERRGGKEEEDLLKVASACRQRW</sequence>
<dbReference type="Pfam" id="PF08268">
    <property type="entry name" value="FBA_3"/>
    <property type="match status" value="1"/>
</dbReference>
<dbReference type="SUPFAM" id="SSF81383">
    <property type="entry name" value="F-box domain"/>
    <property type="match status" value="1"/>
</dbReference>
<dbReference type="InterPro" id="IPR013187">
    <property type="entry name" value="F-box-assoc_dom_typ3"/>
</dbReference>
<dbReference type="InterPro" id="IPR050796">
    <property type="entry name" value="SCF_F-box_component"/>
</dbReference>
<dbReference type="PANTHER" id="PTHR31672">
    <property type="entry name" value="BNACNNG10540D PROTEIN"/>
    <property type="match status" value="1"/>
</dbReference>
<proteinExistence type="predicted"/>
<dbReference type="AlphaFoldDB" id="A0A835F2S6"/>
<evidence type="ECO:0000259" key="2">
    <source>
        <dbReference type="SMART" id="SM00256"/>
    </source>
</evidence>
<keyword evidence="4" id="KW-1185">Reference proteome</keyword>
<evidence type="ECO:0000313" key="4">
    <source>
        <dbReference type="Proteomes" id="UP000636709"/>
    </source>
</evidence>
<protein>
    <recommendedName>
        <fullName evidence="2">F-box domain-containing protein</fullName>
    </recommendedName>
</protein>
<feature type="region of interest" description="Disordered" evidence="1">
    <location>
        <begin position="527"/>
        <end position="564"/>
    </location>
</feature>
<evidence type="ECO:0000256" key="1">
    <source>
        <dbReference type="SAM" id="MobiDB-lite"/>
    </source>
</evidence>